<dbReference type="GeneID" id="28853475"/>
<dbReference type="EMBL" id="LSBJ02000017">
    <property type="protein sequence ID" value="OAQ58479.1"/>
    <property type="molecule type" value="Genomic_DNA"/>
</dbReference>
<protein>
    <submittedName>
        <fullName evidence="2">2,6-dihydropseudooxynicotine hydrolase</fullName>
    </submittedName>
</protein>
<sequence>MVRLSSDQSFHYEMLRVLAGATYQASDVSEVLNAADCVIPGDIESFSSAFLNLASRTHSIAEGINHKKYPVSARNARFREATYYRAADFYLHGKWNDARVTELWEKHRNAFDKAIELLPQPAERVELQADGFTVPAIFYGCGQSGPRPTILMCNGYDGAQEEMYHAAAEGALQRGINVITFEGPGQPTVRREQNLGFILEWEKVVTPVMDYALSREDVDRNAVALMGYSFGGFLTPRAAAFEHRLAAVISIGGVFNFGKVILGHIGPEMEALWRADKKDALDEAVKNQVLNPETPTTVRWGIEQGLWSFNLESPTEWVTQTLKYDLDAVVDKIQCPVFVGDGESEHFFPGEAKQLASRLGEKATYHIFKNQDGAGEHCQVGASQLMNQVVFDWFHQLMEKK</sequence>
<dbReference type="SUPFAM" id="SSF53474">
    <property type="entry name" value="alpha/beta-Hydrolases"/>
    <property type="match status" value="1"/>
</dbReference>
<dbReference type="Proteomes" id="UP000078397">
    <property type="component" value="Unassembled WGS sequence"/>
</dbReference>
<dbReference type="Gene3D" id="3.40.50.1820">
    <property type="entry name" value="alpha/beta hydrolase"/>
    <property type="match status" value="1"/>
</dbReference>
<dbReference type="InterPro" id="IPR010520">
    <property type="entry name" value="FrsA-like"/>
</dbReference>
<dbReference type="Pfam" id="PF06500">
    <property type="entry name" value="FrsA-like"/>
    <property type="match status" value="1"/>
</dbReference>
<name>A0A179EZZ8_METCM</name>
<dbReference type="PANTHER" id="PTHR22946">
    <property type="entry name" value="DIENELACTONE HYDROLASE DOMAIN-CONTAINING PROTEIN-RELATED"/>
    <property type="match status" value="1"/>
</dbReference>
<evidence type="ECO:0000313" key="2">
    <source>
        <dbReference type="EMBL" id="OAQ58479.1"/>
    </source>
</evidence>
<dbReference type="InterPro" id="IPR050261">
    <property type="entry name" value="FrsA_esterase"/>
</dbReference>
<organism evidence="2 3">
    <name type="scientific">Pochonia chlamydosporia 170</name>
    <dbReference type="NCBI Taxonomy" id="1380566"/>
    <lineage>
        <taxon>Eukaryota</taxon>
        <taxon>Fungi</taxon>
        <taxon>Dikarya</taxon>
        <taxon>Ascomycota</taxon>
        <taxon>Pezizomycotina</taxon>
        <taxon>Sordariomycetes</taxon>
        <taxon>Hypocreomycetidae</taxon>
        <taxon>Hypocreales</taxon>
        <taxon>Clavicipitaceae</taxon>
        <taxon>Pochonia</taxon>
    </lineage>
</organism>
<dbReference type="InterPro" id="IPR029058">
    <property type="entry name" value="AB_hydrolase_fold"/>
</dbReference>
<gene>
    <name evidence="2" type="ORF">VFPPC_11234</name>
</gene>
<dbReference type="Gene3D" id="1.20.1440.110">
    <property type="entry name" value="acylaminoacyl peptidase"/>
    <property type="match status" value="1"/>
</dbReference>
<dbReference type="GO" id="GO:0016787">
    <property type="term" value="F:hydrolase activity"/>
    <property type="evidence" value="ECO:0007669"/>
    <property type="project" value="UniProtKB-KW"/>
</dbReference>
<evidence type="ECO:0000313" key="3">
    <source>
        <dbReference type="Proteomes" id="UP000078397"/>
    </source>
</evidence>
<accession>A0A179EZZ8</accession>
<proteinExistence type="predicted"/>
<keyword evidence="3" id="KW-1185">Reference proteome</keyword>
<dbReference type="OrthoDB" id="249703at2759"/>
<reference evidence="2 3" key="1">
    <citation type="journal article" date="2016" name="PLoS Pathog.">
        <title>Biosynthesis of antibiotic leucinostatins in bio-control fungus Purpureocillium lilacinum and their inhibition on phytophthora revealed by genome mining.</title>
        <authorList>
            <person name="Wang G."/>
            <person name="Liu Z."/>
            <person name="Lin R."/>
            <person name="Li E."/>
            <person name="Mao Z."/>
            <person name="Ling J."/>
            <person name="Yang Y."/>
            <person name="Yin W.B."/>
            <person name="Xie B."/>
        </authorList>
    </citation>
    <scope>NUCLEOTIDE SEQUENCE [LARGE SCALE GENOMIC DNA]</scope>
    <source>
        <strain evidence="2">170</strain>
    </source>
</reference>
<dbReference type="AlphaFoldDB" id="A0A179EZZ8"/>
<evidence type="ECO:0000256" key="1">
    <source>
        <dbReference type="ARBA" id="ARBA00022801"/>
    </source>
</evidence>
<dbReference type="STRING" id="1380566.A0A179EZZ8"/>
<dbReference type="KEGG" id="pchm:VFPPC_11234"/>
<comment type="caution">
    <text evidence="2">The sequence shown here is derived from an EMBL/GenBank/DDBJ whole genome shotgun (WGS) entry which is preliminary data.</text>
</comment>
<dbReference type="RefSeq" id="XP_018136626.1">
    <property type="nucleotide sequence ID" value="XM_018289481.1"/>
</dbReference>
<dbReference type="PANTHER" id="PTHR22946:SF12">
    <property type="entry name" value="CONIDIAL PIGMENT BIOSYNTHESIS PROTEIN AYG1 (AFU_ORTHOLOGUE AFUA_2G17550)"/>
    <property type="match status" value="1"/>
</dbReference>
<keyword evidence="1 2" id="KW-0378">Hydrolase</keyword>